<sequence>MAEKPTILELRRQNEKLMQTISQLCTQSRDDAHNDQDWANHTATPPRNNHENSLSKNSQTLTLPKLATPEHLLVTPQLDPRTPQHMMMNSSGIPLLLESWKFH</sequence>
<organism evidence="2 3">
    <name type="scientific">Psophocarpus tetragonolobus</name>
    <name type="common">Winged bean</name>
    <name type="synonym">Dolichos tetragonolobus</name>
    <dbReference type="NCBI Taxonomy" id="3891"/>
    <lineage>
        <taxon>Eukaryota</taxon>
        <taxon>Viridiplantae</taxon>
        <taxon>Streptophyta</taxon>
        <taxon>Embryophyta</taxon>
        <taxon>Tracheophyta</taxon>
        <taxon>Spermatophyta</taxon>
        <taxon>Magnoliopsida</taxon>
        <taxon>eudicotyledons</taxon>
        <taxon>Gunneridae</taxon>
        <taxon>Pentapetalae</taxon>
        <taxon>rosids</taxon>
        <taxon>fabids</taxon>
        <taxon>Fabales</taxon>
        <taxon>Fabaceae</taxon>
        <taxon>Papilionoideae</taxon>
        <taxon>50 kb inversion clade</taxon>
        <taxon>NPAAA clade</taxon>
        <taxon>indigoferoid/millettioid clade</taxon>
        <taxon>Phaseoleae</taxon>
        <taxon>Psophocarpus</taxon>
    </lineage>
</organism>
<dbReference type="EMBL" id="JAYMYS010000002">
    <property type="protein sequence ID" value="KAK7406179.1"/>
    <property type="molecule type" value="Genomic_DNA"/>
</dbReference>
<protein>
    <submittedName>
        <fullName evidence="2">Uncharacterized protein</fullName>
    </submittedName>
</protein>
<accession>A0AAN9XSR6</accession>
<comment type="caution">
    <text evidence="2">The sequence shown here is derived from an EMBL/GenBank/DDBJ whole genome shotgun (WGS) entry which is preliminary data.</text>
</comment>
<evidence type="ECO:0000313" key="3">
    <source>
        <dbReference type="Proteomes" id="UP001386955"/>
    </source>
</evidence>
<evidence type="ECO:0000256" key="1">
    <source>
        <dbReference type="SAM" id="MobiDB-lite"/>
    </source>
</evidence>
<dbReference type="AlphaFoldDB" id="A0AAN9XSR6"/>
<dbReference type="Proteomes" id="UP001386955">
    <property type="component" value="Unassembled WGS sequence"/>
</dbReference>
<gene>
    <name evidence="2" type="ORF">VNO78_07799</name>
</gene>
<evidence type="ECO:0000313" key="2">
    <source>
        <dbReference type="EMBL" id="KAK7406179.1"/>
    </source>
</evidence>
<proteinExistence type="predicted"/>
<feature type="compositionally biased region" description="Basic and acidic residues" evidence="1">
    <location>
        <begin position="28"/>
        <end position="38"/>
    </location>
</feature>
<keyword evidence="3" id="KW-1185">Reference proteome</keyword>
<name>A0AAN9XSR6_PSOTE</name>
<reference evidence="2 3" key="1">
    <citation type="submission" date="2024-01" db="EMBL/GenBank/DDBJ databases">
        <title>The genomes of 5 underutilized Papilionoideae crops provide insights into root nodulation and disease resistanc.</title>
        <authorList>
            <person name="Jiang F."/>
        </authorList>
    </citation>
    <scope>NUCLEOTIDE SEQUENCE [LARGE SCALE GENOMIC DNA]</scope>
    <source>
        <strain evidence="2">DUOXIRENSHENG_FW03</strain>
        <tissue evidence="2">Leaves</tissue>
    </source>
</reference>
<feature type="compositionally biased region" description="Polar residues" evidence="1">
    <location>
        <begin position="39"/>
        <end position="58"/>
    </location>
</feature>
<feature type="region of interest" description="Disordered" evidence="1">
    <location>
        <begin position="25"/>
        <end position="58"/>
    </location>
</feature>